<organism evidence="4 5">
    <name type="scientific">Tulasnella calospora MUT 4182</name>
    <dbReference type="NCBI Taxonomy" id="1051891"/>
    <lineage>
        <taxon>Eukaryota</taxon>
        <taxon>Fungi</taxon>
        <taxon>Dikarya</taxon>
        <taxon>Basidiomycota</taxon>
        <taxon>Agaricomycotina</taxon>
        <taxon>Agaricomycetes</taxon>
        <taxon>Cantharellales</taxon>
        <taxon>Tulasnellaceae</taxon>
        <taxon>Tulasnella</taxon>
    </lineage>
</organism>
<feature type="compositionally biased region" description="Low complexity" evidence="1">
    <location>
        <begin position="205"/>
        <end position="231"/>
    </location>
</feature>
<accession>A0A0C3LX51</accession>
<reference evidence="4 5" key="1">
    <citation type="submission" date="2014-04" db="EMBL/GenBank/DDBJ databases">
        <authorList>
            <consortium name="DOE Joint Genome Institute"/>
            <person name="Kuo A."/>
            <person name="Girlanda M."/>
            <person name="Perotto S."/>
            <person name="Kohler A."/>
            <person name="Nagy L.G."/>
            <person name="Floudas D."/>
            <person name="Copeland A."/>
            <person name="Barry K.W."/>
            <person name="Cichocki N."/>
            <person name="Veneault-Fourrey C."/>
            <person name="LaButti K."/>
            <person name="Lindquist E.A."/>
            <person name="Lipzen A."/>
            <person name="Lundell T."/>
            <person name="Morin E."/>
            <person name="Murat C."/>
            <person name="Sun H."/>
            <person name="Tunlid A."/>
            <person name="Henrissat B."/>
            <person name="Grigoriev I.V."/>
            <person name="Hibbett D.S."/>
            <person name="Martin F."/>
            <person name="Nordberg H.P."/>
            <person name="Cantor M.N."/>
            <person name="Hua S.X."/>
        </authorList>
    </citation>
    <scope>NUCLEOTIDE SEQUENCE [LARGE SCALE GENOMIC DNA]</scope>
    <source>
        <strain evidence="4 5">MUT 4182</strain>
    </source>
</reference>
<dbReference type="EMBL" id="KN823031">
    <property type="protein sequence ID" value="KIO26002.1"/>
    <property type="molecule type" value="Genomic_DNA"/>
</dbReference>
<keyword evidence="2" id="KW-0812">Transmembrane</keyword>
<feature type="chain" id="PRO_5002166812" description="Carbohydrate-binding module family 18 protein" evidence="3">
    <location>
        <begin position="19"/>
        <end position="326"/>
    </location>
</feature>
<feature type="region of interest" description="Disordered" evidence="1">
    <location>
        <begin position="195"/>
        <end position="231"/>
    </location>
</feature>
<keyword evidence="5" id="KW-1185">Reference proteome</keyword>
<feature type="transmembrane region" description="Helical" evidence="2">
    <location>
        <begin position="305"/>
        <end position="325"/>
    </location>
</feature>
<dbReference type="AlphaFoldDB" id="A0A0C3LX51"/>
<dbReference type="OrthoDB" id="5358959at2759"/>
<keyword evidence="2" id="KW-1133">Transmembrane helix</keyword>
<evidence type="ECO:0008006" key="6">
    <source>
        <dbReference type="Google" id="ProtNLM"/>
    </source>
</evidence>
<name>A0A0C3LX51_9AGAM</name>
<reference evidence="5" key="2">
    <citation type="submission" date="2015-01" db="EMBL/GenBank/DDBJ databases">
        <title>Evolutionary Origins and Diversification of the Mycorrhizal Mutualists.</title>
        <authorList>
            <consortium name="DOE Joint Genome Institute"/>
            <consortium name="Mycorrhizal Genomics Consortium"/>
            <person name="Kohler A."/>
            <person name="Kuo A."/>
            <person name="Nagy L.G."/>
            <person name="Floudas D."/>
            <person name="Copeland A."/>
            <person name="Barry K.W."/>
            <person name="Cichocki N."/>
            <person name="Veneault-Fourrey C."/>
            <person name="LaButti K."/>
            <person name="Lindquist E.A."/>
            <person name="Lipzen A."/>
            <person name="Lundell T."/>
            <person name="Morin E."/>
            <person name="Murat C."/>
            <person name="Riley R."/>
            <person name="Ohm R."/>
            <person name="Sun H."/>
            <person name="Tunlid A."/>
            <person name="Henrissat B."/>
            <person name="Grigoriev I.V."/>
            <person name="Hibbett D.S."/>
            <person name="Martin F."/>
        </authorList>
    </citation>
    <scope>NUCLEOTIDE SEQUENCE [LARGE SCALE GENOMIC DNA]</scope>
    <source>
        <strain evidence="5">MUT 4182</strain>
    </source>
</reference>
<proteinExistence type="predicted"/>
<keyword evidence="3" id="KW-0732">Signal</keyword>
<dbReference type="HOGENOM" id="CLU_853085_0_0_1"/>
<sequence length="326" mass="34001">MRSTFIYILFGLAATSIAVPSGVEPAGELLPKLLLKAEKRQVSVIRGLQSREVGGGFIAVLPKDSSFPAKGHGGSSKRRRRLLRQEEVVVPDSLRDPGSKRFIYCEDSGYGLCPNYTSCCPLGWMCCSNGKCCPSSSNCVIVNGQAGCCPIGEVCTTNSSGCVDAGYVECADYNFCCKPGYTCYRDSAGRNLCAAPSSNNDDTDPTTTTTTPVETPTTTTTPVETPTTTTAPVETPTTIKILENTTTTDIEAAQATRSDPVAVPTTTPTIAAAAANTTSSASRTSLTPDIPLVVGNGAVAVTSGVGYSVLMIAVLFALGHVLVVAW</sequence>
<feature type="signal peptide" evidence="3">
    <location>
        <begin position="1"/>
        <end position="18"/>
    </location>
</feature>
<evidence type="ECO:0000313" key="5">
    <source>
        <dbReference type="Proteomes" id="UP000054248"/>
    </source>
</evidence>
<keyword evidence="2" id="KW-0472">Membrane</keyword>
<evidence type="ECO:0000313" key="4">
    <source>
        <dbReference type="EMBL" id="KIO26002.1"/>
    </source>
</evidence>
<evidence type="ECO:0000256" key="3">
    <source>
        <dbReference type="SAM" id="SignalP"/>
    </source>
</evidence>
<dbReference type="STRING" id="1051891.A0A0C3LX51"/>
<evidence type="ECO:0000256" key="2">
    <source>
        <dbReference type="SAM" id="Phobius"/>
    </source>
</evidence>
<gene>
    <name evidence="4" type="ORF">M407DRAFT_24665</name>
</gene>
<protein>
    <recommendedName>
        <fullName evidence="6">Carbohydrate-binding module family 18 protein</fullName>
    </recommendedName>
</protein>
<dbReference type="Proteomes" id="UP000054248">
    <property type="component" value="Unassembled WGS sequence"/>
</dbReference>
<evidence type="ECO:0000256" key="1">
    <source>
        <dbReference type="SAM" id="MobiDB-lite"/>
    </source>
</evidence>